<dbReference type="EMBL" id="CP048020">
    <property type="protein sequence ID" value="QHX44031.1"/>
    <property type="molecule type" value="Genomic_DNA"/>
</dbReference>
<dbReference type="KEGG" id="trz:GWP43_11910"/>
<proteinExistence type="predicted"/>
<evidence type="ECO:0000313" key="3">
    <source>
        <dbReference type="EMBL" id="QHX44031.1"/>
    </source>
</evidence>
<dbReference type="InterPro" id="IPR036318">
    <property type="entry name" value="FAD-bd_PCMH-like_sf"/>
</dbReference>
<dbReference type="InterPro" id="IPR016166">
    <property type="entry name" value="FAD-bd_PCMH"/>
</dbReference>
<dbReference type="SMART" id="SM01092">
    <property type="entry name" value="CO_deh_flav_C"/>
    <property type="match status" value="1"/>
</dbReference>
<dbReference type="RefSeq" id="WP_006188014.1">
    <property type="nucleotide sequence ID" value="NZ_CP048020.1"/>
</dbReference>
<feature type="domain" description="FAD-binding PCMH-type" evidence="2">
    <location>
        <begin position="1"/>
        <end position="176"/>
    </location>
</feature>
<keyword evidence="1" id="KW-0285">Flavoprotein</keyword>
<dbReference type="NCBIfam" id="NF007427">
    <property type="entry name" value="PRK09971.1"/>
    <property type="match status" value="1"/>
</dbReference>
<evidence type="ECO:0000313" key="4">
    <source>
        <dbReference type="Proteomes" id="UP000464374"/>
    </source>
</evidence>
<dbReference type="GeneID" id="301461242"/>
<name>A0A6P1Y2V6_9SPIR</name>
<dbReference type="InterPro" id="IPR016167">
    <property type="entry name" value="FAD-bd_PCMH_sub1"/>
</dbReference>
<dbReference type="AlphaFoldDB" id="A0A6P1Y2V6"/>
<dbReference type="SUPFAM" id="SSF56176">
    <property type="entry name" value="FAD-binding/transporter-associated domain-like"/>
    <property type="match status" value="1"/>
</dbReference>
<dbReference type="NCBIfam" id="NF043083">
    <property type="entry name" value="XdhB_XDHase"/>
    <property type="match status" value="1"/>
</dbReference>
<dbReference type="InterPro" id="IPR050031">
    <property type="entry name" value="XdhB_XDHase"/>
</dbReference>
<dbReference type="Pfam" id="PF00941">
    <property type="entry name" value="FAD_binding_5"/>
    <property type="match status" value="1"/>
</dbReference>
<protein>
    <submittedName>
        <fullName evidence="3">Xanthine dehydrogenase FAD-binding subunit XdhB</fullName>
    </submittedName>
</protein>
<dbReference type="GO" id="GO:0002197">
    <property type="term" value="C:xanthine dehydrogenase complex"/>
    <property type="evidence" value="ECO:0007669"/>
    <property type="project" value="InterPro"/>
</dbReference>
<dbReference type="PANTHER" id="PTHR42659:SF9">
    <property type="entry name" value="XANTHINE DEHYDROGENASE FAD-BINDING SUBUNIT XDHB-RELATED"/>
    <property type="match status" value="1"/>
</dbReference>
<dbReference type="PROSITE" id="PS51387">
    <property type="entry name" value="FAD_PCMH"/>
    <property type="match status" value="1"/>
</dbReference>
<dbReference type="Pfam" id="PF03450">
    <property type="entry name" value="CO_deh_flav_C"/>
    <property type="match status" value="1"/>
</dbReference>
<accession>A0A6P1Y2V6</accession>
<dbReference type="GO" id="GO:0071949">
    <property type="term" value="F:FAD binding"/>
    <property type="evidence" value="ECO:0007669"/>
    <property type="project" value="InterPro"/>
</dbReference>
<sequence length="293" mass="31898">MYDMESFYQATSIADAVSALVRTENPVILAGGTDVLIQMREGKLAGRNVVSIFGIPELRGVSIDEEGTIRIRPLTVFSELTGSPIVQKHLPMLGYAADQVGGPQIRNMGTAGGNISNGVTSADTAPSQQCYNSVVEITGPDGVRLVPVQEFYVSAGKVVLQKGELVTSFLIKKKDYEGFTGDYIKYAMRNAMDIANLSCASLVKTKRENGALKIDEVRMCFGVAAPVPLRCKNTEAFLTGKEINDALYEGLQEVLLTDINPRDSWRASKAFRVNTAKQIAVRSLRKAVERQEV</sequence>
<dbReference type="SUPFAM" id="SSF55447">
    <property type="entry name" value="CO dehydrogenase flavoprotein C-terminal domain-like"/>
    <property type="match status" value="1"/>
</dbReference>
<dbReference type="InterPro" id="IPR051312">
    <property type="entry name" value="Diverse_Substr_Oxidored"/>
</dbReference>
<keyword evidence="1" id="KW-0274">FAD</keyword>
<evidence type="ECO:0000259" key="2">
    <source>
        <dbReference type="PROSITE" id="PS51387"/>
    </source>
</evidence>
<evidence type="ECO:0000256" key="1">
    <source>
        <dbReference type="ARBA" id="ARBA00022827"/>
    </source>
</evidence>
<gene>
    <name evidence="3" type="primary">xdhB</name>
    <name evidence="3" type="ORF">GWP43_11910</name>
</gene>
<dbReference type="Gene3D" id="3.30.465.10">
    <property type="match status" value="1"/>
</dbReference>
<dbReference type="InterPro" id="IPR005107">
    <property type="entry name" value="CO_DH_flav_C"/>
</dbReference>
<reference evidence="3 4" key="1">
    <citation type="submission" date="2020-01" db="EMBL/GenBank/DDBJ databases">
        <title>Complete genome sequence of a human oral phylogroup 1 Treponema sp. strain ATCC 700766, originally isolated from periodontitis dental plaque.</title>
        <authorList>
            <person name="Chan Y."/>
            <person name="Huo Y.-B."/>
            <person name="Yu X.-L."/>
            <person name="Zeng H."/>
            <person name="Leung W.-K."/>
            <person name="Watt R.M."/>
        </authorList>
    </citation>
    <scope>NUCLEOTIDE SEQUENCE [LARGE SCALE GENOMIC DNA]</scope>
    <source>
        <strain evidence="3 4">OMZ 804</strain>
    </source>
</reference>
<dbReference type="PANTHER" id="PTHR42659">
    <property type="entry name" value="XANTHINE DEHYDROGENASE SUBUNIT C-RELATED"/>
    <property type="match status" value="1"/>
</dbReference>
<dbReference type="GO" id="GO:0004854">
    <property type="term" value="F:xanthine dehydrogenase activity"/>
    <property type="evidence" value="ECO:0007669"/>
    <property type="project" value="InterPro"/>
</dbReference>
<dbReference type="InterPro" id="IPR036683">
    <property type="entry name" value="CO_DH_flav_C_dom_sf"/>
</dbReference>
<dbReference type="InterPro" id="IPR016169">
    <property type="entry name" value="FAD-bd_PCMH_sub2"/>
</dbReference>
<dbReference type="Gene3D" id="3.30.43.10">
    <property type="entry name" value="Uridine Diphospho-n-acetylenolpyruvylglucosamine Reductase, domain 2"/>
    <property type="match status" value="1"/>
</dbReference>
<dbReference type="Proteomes" id="UP000464374">
    <property type="component" value="Chromosome"/>
</dbReference>
<dbReference type="InterPro" id="IPR002346">
    <property type="entry name" value="Mopterin_DH_FAD-bd"/>
</dbReference>
<organism evidence="3 4">
    <name type="scientific">Treponema vincentii</name>
    <dbReference type="NCBI Taxonomy" id="69710"/>
    <lineage>
        <taxon>Bacteria</taxon>
        <taxon>Pseudomonadati</taxon>
        <taxon>Spirochaetota</taxon>
        <taxon>Spirochaetia</taxon>
        <taxon>Spirochaetales</taxon>
        <taxon>Treponemataceae</taxon>
        <taxon>Treponema</taxon>
    </lineage>
</organism>
<dbReference type="Gene3D" id="3.30.390.50">
    <property type="entry name" value="CO dehydrogenase flavoprotein, C-terminal domain"/>
    <property type="match status" value="1"/>
</dbReference>